<reference evidence="1" key="1">
    <citation type="journal article" date="2022" name="bioRxiv">
        <title>Population genetic analysis of Ophidiomyces ophidiicola, the causative agent of snake fungal disease, indicates recent introductions to the USA.</title>
        <authorList>
            <person name="Ladner J.T."/>
            <person name="Palmer J.M."/>
            <person name="Ettinger C.L."/>
            <person name="Stajich J.E."/>
            <person name="Farrell T.M."/>
            <person name="Glorioso B.M."/>
            <person name="Lawson B."/>
            <person name="Price S.J."/>
            <person name="Stengle A.G."/>
            <person name="Grear D.A."/>
            <person name="Lorch J.M."/>
        </authorList>
    </citation>
    <scope>NUCLEOTIDE SEQUENCE</scope>
    <source>
        <strain evidence="1">NWHC 24266-5</strain>
    </source>
</reference>
<dbReference type="EMBL" id="JALBCA010000053">
    <property type="protein sequence ID" value="KAI2385943.1"/>
    <property type="molecule type" value="Genomic_DNA"/>
</dbReference>
<protein>
    <submittedName>
        <fullName evidence="1">Uncharacterized protein</fullName>
    </submittedName>
</protein>
<sequence>MARSSTVIICLCLLFLVAVAYGTPVAGTPGTGGNGPLGASPGGPTGPIPVGNGGDSGDNPKAQRNPHQGVHRGVNTSLAVLSAMLMTVTYAVLIGPGTRLSSTSKLPLAAIKANIGNLLSKAWPDTSTSEHIAGSALAKVTEEDAIRLYYVGKLDGDSSDSRTARGVAQCEALPKRRIPTPPVWLTTGSSLTKSMVQLAIWEWVCLWMVLAMVISTLIFNGFLTGQKLPDAYPRLVVVLIYLTAFFVHAWYVWKSCTSFFTLLGAGAAWSLLNKASFASVDLGQLKACGAGGSAPVFRKIGKPATSATFPPYENCVLKGGIAPKASDVTKDSLPEEDQGAINTVSGWQKQEISSTVQAGSIALERVITNVVTIVGITITTGFAAWTSIASAGDSTTQLGSLALLASLTIGSGAMFSSAVELSVMDTSFRNVLFYKELMINGQATAHVQKRAKKKNVVGFTHNTVQMGRVGFIELAKFTKLWALLVFGPAYGLLPGEEDHFRQSAGAEFEFFASVRDKKVLLTTEATTKHQVHTDGGSFEAINVCFFAEKESSPACSSVWEAKRPQVTSKAV</sequence>
<organism evidence="1">
    <name type="scientific">Ophidiomyces ophidiicola</name>
    <dbReference type="NCBI Taxonomy" id="1387563"/>
    <lineage>
        <taxon>Eukaryota</taxon>
        <taxon>Fungi</taxon>
        <taxon>Dikarya</taxon>
        <taxon>Ascomycota</taxon>
        <taxon>Pezizomycotina</taxon>
        <taxon>Eurotiomycetes</taxon>
        <taxon>Eurotiomycetidae</taxon>
        <taxon>Onygenales</taxon>
        <taxon>Onygenaceae</taxon>
        <taxon>Ophidiomyces</taxon>
    </lineage>
</organism>
<proteinExistence type="predicted"/>
<gene>
    <name evidence="1" type="ORF">LOY88_003863</name>
</gene>
<evidence type="ECO:0000313" key="1">
    <source>
        <dbReference type="EMBL" id="KAI2385943.1"/>
    </source>
</evidence>
<name>A0ACB8UYE3_9EURO</name>
<comment type="caution">
    <text evidence="1">The sequence shown here is derived from an EMBL/GenBank/DDBJ whole genome shotgun (WGS) entry which is preliminary data.</text>
</comment>
<accession>A0ACB8UYE3</accession>